<evidence type="ECO:0000259" key="3">
    <source>
        <dbReference type="PROSITE" id="PS51819"/>
    </source>
</evidence>
<dbReference type="InterPro" id="IPR037523">
    <property type="entry name" value="VOC_core"/>
</dbReference>
<dbReference type="CDD" id="cd16359">
    <property type="entry name" value="VOC_BsCatE_like_C"/>
    <property type="match status" value="1"/>
</dbReference>
<protein>
    <submittedName>
        <fullName evidence="4">Catechol 2,3-dioxygenase</fullName>
    </submittedName>
</protein>
<accession>A0A1I6L6V0</accession>
<dbReference type="AlphaFoldDB" id="A0A1I6L6V0"/>
<dbReference type="PROSITE" id="PS00934">
    <property type="entry name" value="GLYOXALASE_I_1"/>
    <property type="match status" value="1"/>
</dbReference>
<dbReference type="InterPro" id="IPR029068">
    <property type="entry name" value="Glyas_Bleomycin-R_OHBP_Dase"/>
</dbReference>
<dbReference type="Proteomes" id="UP000199062">
    <property type="component" value="Unassembled WGS sequence"/>
</dbReference>
<dbReference type="GO" id="GO:0004462">
    <property type="term" value="F:lactoylglutathione lyase activity"/>
    <property type="evidence" value="ECO:0007669"/>
    <property type="project" value="InterPro"/>
</dbReference>
<dbReference type="SUPFAM" id="SSF54593">
    <property type="entry name" value="Glyoxalase/Bleomycin resistance protein/Dihydroxybiphenyl dioxygenase"/>
    <property type="match status" value="2"/>
</dbReference>
<dbReference type="PANTHER" id="PTHR43279">
    <property type="entry name" value="CATECHOL-2,3-DIOXYGENASE"/>
    <property type="match status" value="1"/>
</dbReference>
<sequence length="282" mass="30415">MESTDAAMPASAHVGRVGLTVNDLDAAVRFYADVVGLRVQSREDDQATLGADGDPLVVLRADPDAPERGRGEAGLFHTAFRLPTRGALGDALDRVQERWQLSGASDHLVSEALYLSDPAGNGVEIYWDRPREEWPVTDDGRVGMDTLPLDLDDLRAAAAGGDAAPDGTDVGHVHLEVTDLAAAREFYVDRLGFDVRQRFGESALFVAAGEYHHHVGLNTWNGRSEPASAGTRGLDWFELVVPDDEAFEEVRSRLDSGGASLESTDDGLAVSDPDDIGLRLRR</sequence>
<evidence type="ECO:0000256" key="2">
    <source>
        <dbReference type="SAM" id="MobiDB-lite"/>
    </source>
</evidence>
<keyword evidence="1" id="KW-0479">Metal-binding</keyword>
<reference evidence="4 5" key="1">
    <citation type="submission" date="2016-10" db="EMBL/GenBank/DDBJ databases">
        <authorList>
            <person name="de Groot N.N."/>
        </authorList>
    </citation>
    <scope>NUCLEOTIDE SEQUENCE [LARGE SCALE GENOMIC DNA]</scope>
    <source>
        <strain evidence="4 5">CGMCC 1.10457</strain>
    </source>
</reference>
<feature type="domain" description="VOC" evidence="3">
    <location>
        <begin position="169"/>
        <end position="282"/>
    </location>
</feature>
<dbReference type="InterPro" id="IPR053863">
    <property type="entry name" value="Glyoxy/Ble-like_N"/>
</dbReference>
<evidence type="ECO:0000256" key="1">
    <source>
        <dbReference type="ARBA" id="ARBA00022723"/>
    </source>
</evidence>
<dbReference type="PROSITE" id="PS51819">
    <property type="entry name" value="VOC"/>
    <property type="match status" value="2"/>
</dbReference>
<dbReference type="InterPro" id="IPR018146">
    <property type="entry name" value="Glyoxalase_1_CS"/>
</dbReference>
<dbReference type="OrthoDB" id="37941at2157"/>
<evidence type="ECO:0000313" key="5">
    <source>
        <dbReference type="Proteomes" id="UP000199062"/>
    </source>
</evidence>
<dbReference type="PANTHER" id="PTHR43279:SF1">
    <property type="entry name" value="CATECHOL-2,3-DIOXYGENASE"/>
    <property type="match status" value="1"/>
</dbReference>
<keyword evidence="4" id="KW-0223">Dioxygenase</keyword>
<keyword evidence="4" id="KW-0560">Oxidoreductase</keyword>
<feature type="domain" description="VOC" evidence="3">
    <location>
        <begin position="13"/>
        <end position="128"/>
    </location>
</feature>
<dbReference type="Pfam" id="PF22677">
    <property type="entry name" value="Ble-like_N"/>
    <property type="match status" value="1"/>
</dbReference>
<gene>
    <name evidence="4" type="ORF">SAMN05216559_2167</name>
</gene>
<dbReference type="Pfam" id="PF00903">
    <property type="entry name" value="Glyoxalase"/>
    <property type="match status" value="1"/>
</dbReference>
<dbReference type="RefSeq" id="WP_089816552.1">
    <property type="nucleotide sequence ID" value="NZ_FOZK01000002.1"/>
</dbReference>
<feature type="region of interest" description="Disordered" evidence="2">
    <location>
        <begin position="257"/>
        <end position="282"/>
    </location>
</feature>
<organism evidence="4 5">
    <name type="scientific">Halomicrobium zhouii</name>
    <dbReference type="NCBI Taxonomy" id="767519"/>
    <lineage>
        <taxon>Archaea</taxon>
        <taxon>Methanobacteriati</taxon>
        <taxon>Methanobacteriota</taxon>
        <taxon>Stenosarchaea group</taxon>
        <taxon>Halobacteria</taxon>
        <taxon>Halobacteriales</taxon>
        <taxon>Haloarculaceae</taxon>
        <taxon>Halomicrobium</taxon>
    </lineage>
</organism>
<evidence type="ECO:0000313" key="4">
    <source>
        <dbReference type="EMBL" id="SFR99189.1"/>
    </source>
</evidence>
<dbReference type="InterPro" id="IPR004360">
    <property type="entry name" value="Glyas_Fos-R_dOase_dom"/>
</dbReference>
<dbReference type="EMBL" id="FOZK01000002">
    <property type="protein sequence ID" value="SFR99189.1"/>
    <property type="molecule type" value="Genomic_DNA"/>
</dbReference>
<dbReference type="Gene3D" id="3.10.180.10">
    <property type="entry name" value="2,3-Dihydroxybiphenyl 1,2-Dioxygenase, domain 1"/>
    <property type="match status" value="2"/>
</dbReference>
<keyword evidence="5" id="KW-1185">Reference proteome</keyword>
<dbReference type="GO" id="GO:0046872">
    <property type="term" value="F:metal ion binding"/>
    <property type="evidence" value="ECO:0007669"/>
    <property type="project" value="UniProtKB-KW"/>
</dbReference>
<dbReference type="GO" id="GO:0051213">
    <property type="term" value="F:dioxygenase activity"/>
    <property type="evidence" value="ECO:0007669"/>
    <property type="project" value="UniProtKB-KW"/>
</dbReference>
<name>A0A1I6L6V0_9EURY</name>
<proteinExistence type="predicted"/>